<sequence>MAFVDKLNIELLLLV</sequence>
<protein>
    <submittedName>
        <fullName evidence="1">Uncharacterized protein</fullName>
    </submittedName>
</protein>
<organism evidence="1">
    <name type="scientific">Rhizophora mucronata</name>
    <name type="common">Asiatic mangrove</name>
    <dbReference type="NCBI Taxonomy" id="61149"/>
    <lineage>
        <taxon>Eukaryota</taxon>
        <taxon>Viridiplantae</taxon>
        <taxon>Streptophyta</taxon>
        <taxon>Embryophyta</taxon>
        <taxon>Tracheophyta</taxon>
        <taxon>Spermatophyta</taxon>
        <taxon>Magnoliopsida</taxon>
        <taxon>eudicotyledons</taxon>
        <taxon>Gunneridae</taxon>
        <taxon>Pentapetalae</taxon>
        <taxon>rosids</taxon>
        <taxon>fabids</taxon>
        <taxon>Malpighiales</taxon>
        <taxon>Rhizophoraceae</taxon>
        <taxon>Rhizophora</taxon>
    </lineage>
</organism>
<proteinExistence type="predicted"/>
<dbReference type="EMBL" id="GGEC01073774">
    <property type="protein sequence ID" value="MBX54258.1"/>
    <property type="molecule type" value="Transcribed_RNA"/>
</dbReference>
<name>A0A2P2PHJ9_RHIMU</name>
<accession>A0A2P2PHJ9</accession>
<reference evidence="1" key="1">
    <citation type="submission" date="2018-02" db="EMBL/GenBank/DDBJ databases">
        <title>Rhizophora mucronata_Transcriptome.</title>
        <authorList>
            <person name="Meera S.P."/>
            <person name="Sreeshan A."/>
            <person name="Augustine A."/>
        </authorList>
    </citation>
    <scope>NUCLEOTIDE SEQUENCE</scope>
    <source>
        <tissue evidence="1">Leaf</tissue>
    </source>
</reference>
<evidence type="ECO:0000313" key="1">
    <source>
        <dbReference type="EMBL" id="MBX54258.1"/>
    </source>
</evidence>